<keyword evidence="1 5" id="KW-0808">Transferase</keyword>
<feature type="binding site" evidence="5">
    <location>
        <position position="38"/>
    </location>
    <ligand>
        <name>substrate</name>
    </ligand>
</feature>
<dbReference type="Proteomes" id="UP000462152">
    <property type="component" value="Unassembled WGS sequence"/>
</dbReference>
<name>A0A7K1LIB5_9MICC</name>
<comment type="caution">
    <text evidence="5">Lacks conserved residue(s) required for the propagation of feature annotation.</text>
</comment>
<dbReference type="EC" id="2.5.1.-" evidence="5"/>
<dbReference type="HAMAP" id="MF_01139">
    <property type="entry name" value="ISPT"/>
    <property type="match status" value="1"/>
</dbReference>
<dbReference type="CDD" id="cd00475">
    <property type="entry name" value="Cis_IPPS"/>
    <property type="match status" value="1"/>
</dbReference>
<dbReference type="Pfam" id="PF01255">
    <property type="entry name" value="Prenyltransf"/>
    <property type="match status" value="1"/>
</dbReference>
<feature type="binding site" evidence="5">
    <location>
        <position position="50"/>
    </location>
    <ligand>
        <name>substrate</name>
    </ligand>
</feature>
<feature type="binding site" evidence="5">
    <location>
        <begin position="78"/>
        <end position="80"/>
    </location>
    <ligand>
        <name>substrate</name>
    </ligand>
</feature>
<evidence type="ECO:0000313" key="7">
    <source>
        <dbReference type="Proteomes" id="UP000462152"/>
    </source>
</evidence>
<feature type="active site" evidence="5">
    <location>
        <position position="33"/>
    </location>
</feature>
<dbReference type="GO" id="GO:0000287">
    <property type="term" value="F:magnesium ion binding"/>
    <property type="evidence" value="ECO:0007669"/>
    <property type="project" value="UniProtKB-UniRule"/>
</dbReference>
<dbReference type="InterPro" id="IPR001441">
    <property type="entry name" value="UPP_synth-like"/>
</dbReference>
<organism evidence="6 7">
    <name type="scientific">Rothia koreensis</name>
    <dbReference type="NCBI Taxonomy" id="592378"/>
    <lineage>
        <taxon>Bacteria</taxon>
        <taxon>Bacillati</taxon>
        <taxon>Actinomycetota</taxon>
        <taxon>Actinomycetes</taxon>
        <taxon>Micrococcales</taxon>
        <taxon>Micrococcaceae</taxon>
        <taxon>Rothia</taxon>
    </lineage>
</organism>
<feature type="binding site" evidence="5">
    <location>
        <position position="84"/>
    </location>
    <ligand>
        <name>substrate</name>
    </ligand>
</feature>
<accession>A0A7K1LIB5</accession>
<comment type="function">
    <text evidence="5">Catalyzes the condensation of isopentenyl diphosphate (IPP) with allylic pyrophosphates generating different type of terpenoids.</text>
</comment>
<feature type="binding site" evidence="5">
    <location>
        <position position="33"/>
    </location>
    <ligand>
        <name>Mg(2+)</name>
        <dbReference type="ChEBI" id="CHEBI:18420"/>
    </ligand>
</feature>
<feature type="binding site" evidence="5">
    <location>
        <begin position="208"/>
        <end position="210"/>
    </location>
    <ligand>
        <name>substrate</name>
    </ligand>
</feature>
<reference evidence="6 7" key="1">
    <citation type="submission" date="2019-12" db="EMBL/GenBank/DDBJ databases">
        <authorList>
            <person name="Li J."/>
            <person name="Shi Y."/>
            <person name="Xu G."/>
            <person name="Xiao D."/>
            <person name="Ran X."/>
        </authorList>
    </citation>
    <scope>NUCLEOTIDE SEQUENCE [LARGE SCALE GENOMIC DNA]</scope>
    <source>
        <strain evidence="6 7">JCM 15915</strain>
    </source>
</reference>
<dbReference type="SUPFAM" id="SSF64005">
    <property type="entry name" value="Undecaprenyl diphosphate synthase"/>
    <property type="match status" value="1"/>
</dbReference>
<evidence type="ECO:0000256" key="2">
    <source>
        <dbReference type="ARBA" id="ARBA00022723"/>
    </source>
</evidence>
<feature type="binding site" evidence="5">
    <location>
        <begin position="34"/>
        <end position="37"/>
    </location>
    <ligand>
        <name>substrate</name>
    </ligand>
</feature>
<feature type="binding site" evidence="5">
    <location>
        <position position="221"/>
    </location>
    <ligand>
        <name>Mg(2+)</name>
        <dbReference type="ChEBI" id="CHEBI:18420"/>
    </ligand>
</feature>
<dbReference type="PANTHER" id="PTHR10291">
    <property type="entry name" value="DEHYDRODOLICHYL DIPHOSPHATE SYNTHASE FAMILY MEMBER"/>
    <property type="match status" value="1"/>
</dbReference>
<evidence type="ECO:0000256" key="5">
    <source>
        <dbReference type="HAMAP-Rule" id="MF_01139"/>
    </source>
</evidence>
<dbReference type="InterPro" id="IPR036424">
    <property type="entry name" value="UPP_synth-like_sf"/>
</dbReference>
<feature type="binding site" evidence="5">
    <location>
        <position position="202"/>
    </location>
    <ligand>
        <name>substrate</name>
    </ligand>
</feature>
<comment type="subunit">
    <text evidence="5">Homodimer.</text>
</comment>
<dbReference type="Gene3D" id="3.40.1180.10">
    <property type="entry name" value="Decaprenyl diphosphate synthase-like"/>
    <property type="match status" value="1"/>
</dbReference>
<dbReference type="PANTHER" id="PTHR10291:SF43">
    <property type="entry name" value="DEHYDRODOLICHYL DIPHOSPHATE SYNTHASE COMPLEX SUBUNIT DHDDS"/>
    <property type="match status" value="1"/>
</dbReference>
<gene>
    <name evidence="6" type="ORF">GMA10_06880</name>
</gene>
<comment type="cofactor">
    <cofactor evidence="5">
        <name>Mg(2+)</name>
        <dbReference type="ChEBI" id="CHEBI:18420"/>
    </cofactor>
    <text evidence="5">Binds 2 magnesium ions per subunit.</text>
</comment>
<dbReference type="EMBL" id="WOGT01000003">
    <property type="protein sequence ID" value="MUN54937.1"/>
    <property type="molecule type" value="Genomic_DNA"/>
</dbReference>
<keyword evidence="7" id="KW-1185">Reference proteome</keyword>
<dbReference type="GO" id="GO:0016094">
    <property type="term" value="P:polyprenol biosynthetic process"/>
    <property type="evidence" value="ECO:0007669"/>
    <property type="project" value="TreeGrafter"/>
</dbReference>
<evidence type="ECO:0000256" key="1">
    <source>
        <dbReference type="ARBA" id="ARBA00022679"/>
    </source>
</evidence>
<dbReference type="GO" id="GO:0005886">
    <property type="term" value="C:plasma membrane"/>
    <property type="evidence" value="ECO:0007669"/>
    <property type="project" value="TreeGrafter"/>
</dbReference>
<evidence type="ECO:0000256" key="4">
    <source>
        <dbReference type="ARBA" id="ARBA00038453"/>
    </source>
</evidence>
<dbReference type="NCBIfam" id="TIGR00055">
    <property type="entry name" value="uppS"/>
    <property type="match status" value="1"/>
</dbReference>
<dbReference type="AlphaFoldDB" id="A0A7K1LIB5"/>
<sequence length="253" mass="28338">MKLVKPLYSVYERNLAASIPSERLPHHVGVMVDGNRRWAALMGQTTKHGHQKGAERIIEFLGWCRELGIDVVTLYMLSTENLKRPASELGDLVGVIDDLLRELGESRIARLQPVGALNLLPDGLPETVASVTEQTADVEGLHVNIAVGYGGRQEIVDSVRELLSDAAREGRDISEVAESLTADDISSYLYTRGQPDPDLVIRTSGEQRLSGFMVWQSAYSEFYFCEALWPDFRRVDFLRALRDYAGRQRRFGS</sequence>
<comment type="similarity">
    <text evidence="4">Belongs to the UPP synthase family. Z-FPP synthase subfamily.</text>
</comment>
<dbReference type="GO" id="GO:0033850">
    <property type="term" value="F:Z-farnesyl diphosphate synthase activity"/>
    <property type="evidence" value="ECO:0007669"/>
    <property type="project" value="UniProtKB-ARBA"/>
</dbReference>
<comment type="caution">
    <text evidence="6">The sequence shown here is derived from an EMBL/GenBank/DDBJ whole genome shotgun (WGS) entry which is preliminary data.</text>
</comment>
<dbReference type="RefSeq" id="WP_129315052.1">
    <property type="nucleotide sequence ID" value="NZ_CP197643.1"/>
</dbReference>
<dbReference type="NCBIfam" id="NF011403">
    <property type="entry name" value="PRK14828.1"/>
    <property type="match status" value="1"/>
</dbReference>
<dbReference type="FunFam" id="3.40.1180.10:FF:000003">
    <property type="entry name" value="Isoprenyl transferase 2"/>
    <property type="match status" value="1"/>
</dbReference>
<evidence type="ECO:0000256" key="3">
    <source>
        <dbReference type="ARBA" id="ARBA00022842"/>
    </source>
</evidence>
<evidence type="ECO:0000313" key="6">
    <source>
        <dbReference type="EMBL" id="MUN54937.1"/>
    </source>
</evidence>
<protein>
    <recommendedName>
        <fullName evidence="5">Isoprenyl transferase</fullName>
        <ecNumber evidence="5">2.5.1.-</ecNumber>
    </recommendedName>
</protein>
<feature type="active site" description="Proton acceptor" evidence="5">
    <location>
        <position position="81"/>
    </location>
</feature>
<dbReference type="InterPro" id="IPR018520">
    <property type="entry name" value="UPP_synth-like_CS"/>
</dbReference>
<dbReference type="GO" id="GO:0045547">
    <property type="term" value="F:ditrans,polycis-polyprenyl diphosphate synthase [(2E,6E)-farnesyl diphosphate specific] activity"/>
    <property type="evidence" value="ECO:0007669"/>
    <property type="project" value="TreeGrafter"/>
</dbReference>
<dbReference type="OrthoDB" id="4191603at2"/>
<keyword evidence="2 5" id="KW-0479">Metal-binding</keyword>
<keyword evidence="3 5" id="KW-0460">Magnesium</keyword>
<dbReference type="PROSITE" id="PS01066">
    <property type="entry name" value="UPP_SYNTHASE"/>
    <property type="match status" value="1"/>
</dbReference>
<proteinExistence type="inferred from homology"/>